<dbReference type="CDD" id="cd13532">
    <property type="entry name" value="PBP2_PDT_like"/>
    <property type="match status" value="1"/>
</dbReference>
<dbReference type="Proteomes" id="UP000559027">
    <property type="component" value="Unassembled WGS sequence"/>
</dbReference>
<dbReference type="SUPFAM" id="SSF53850">
    <property type="entry name" value="Periplasmic binding protein-like II"/>
    <property type="match status" value="1"/>
</dbReference>
<dbReference type="OrthoDB" id="983542at2759"/>
<dbReference type="GO" id="GO:0005737">
    <property type="term" value="C:cytoplasm"/>
    <property type="evidence" value="ECO:0007669"/>
    <property type="project" value="TreeGrafter"/>
</dbReference>
<dbReference type="PANTHER" id="PTHR21022:SF19">
    <property type="entry name" value="PREPHENATE DEHYDRATASE-RELATED"/>
    <property type="match status" value="1"/>
</dbReference>
<proteinExistence type="predicted"/>
<keyword evidence="1" id="KW-0028">Amino-acid biosynthesis</keyword>
<accession>A0A8H5G068</accession>
<dbReference type="EMBL" id="JAACJO010000007">
    <property type="protein sequence ID" value="KAF5355646.1"/>
    <property type="molecule type" value="Genomic_DNA"/>
</dbReference>
<evidence type="ECO:0000313" key="7">
    <source>
        <dbReference type="EMBL" id="KAF5355646.1"/>
    </source>
</evidence>
<evidence type="ECO:0000256" key="4">
    <source>
        <dbReference type="ARBA" id="ARBA00023239"/>
    </source>
</evidence>
<dbReference type="Gene3D" id="3.40.190.10">
    <property type="entry name" value="Periplasmic binding protein-like II"/>
    <property type="match status" value="2"/>
</dbReference>
<dbReference type="GO" id="GO:0004664">
    <property type="term" value="F:prephenate dehydratase activity"/>
    <property type="evidence" value="ECO:0007669"/>
    <property type="project" value="InterPro"/>
</dbReference>
<keyword evidence="2" id="KW-0057">Aromatic amino acid biosynthesis</keyword>
<keyword evidence="8" id="KW-1185">Reference proteome</keyword>
<dbReference type="Pfam" id="PF00800">
    <property type="entry name" value="PDT"/>
    <property type="match status" value="1"/>
</dbReference>
<evidence type="ECO:0000256" key="5">
    <source>
        <dbReference type="ARBA" id="ARBA00029440"/>
    </source>
</evidence>
<dbReference type="PANTHER" id="PTHR21022">
    <property type="entry name" value="PREPHENATE DEHYDRATASE P PROTEIN"/>
    <property type="match status" value="1"/>
</dbReference>
<protein>
    <recommendedName>
        <fullName evidence="6">Prephenate dehydratase domain-containing protein</fullName>
    </recommendedName>
</protein>
<dbReference type="PROSITE" id="PS51171">
    <property type="entry name" value="PREPHENATE_DEHYDR_3"/>
    <property type="match status" value="1"/>
</dbReference>
<evidence type="ECO:0000256" key="2">
    <source>
        <dbReference type="ARBA" id="ARBA00023141"/>
    </source>
</evidence>
<evidence type="ECO:0000259" key="6">
    <source>
        <dbReference type="PROSITE" id="PS51171"/>
    </source>
</evidence>
<evidence type="ECO:0000313" key="8">
    <source>
        <dbReference type="Proteomes" id="UP000559027"/>
    </source>
</evidence>
<comment type="pathway">
    <text evidence="5">Amino-acid biosynthesis.</text>
</comment>
<dbReference type="GO" id="GO:0009094">
    <property type="term" value="P:L-phenylalanine biosynthetic process"/>
    <property type="evidence" value="ECO:0007669"/>
    <property type="project" value="UniProtKB-KW"/>
</dbReference>
<dbReference type="AlphaFoldDB" id="A0A8H5G068"/>
<keyword evidence="3" id="KW-0584">Phenylalanine biosynthesis</keyword>
<sequence>MSVLLNGTQAAHKIFGDAVEYEERRTISGMVTSGHLLKHRLTRSSDTLRAVQETVQIGVVPQENTIFGNVIETYDGLRRSQCGFVKGEITLQIQHCLLAKRGVRLQEIETVLSHEQALGQCQDFLDANLPNASRVKTPSTASAARALLAGSRTCAAICSKVCATIFDELEIIREGIQKEADNFTRFYIIVRDREVEFPTAAPHTANCRALIRLWISPPPPSGTRPHKDVIHYLASSGLGITRIDRRPSDDDLPFRDVYFVEVAGTAEVMGRSEQSPAIRSWPMSVADALGFIRNMGGEVDLIGLW</sequence>
<name>A0A8H5G068_9AGAR</name>
<feature type="domain" description="Prephenate dehydratase" evidence="6">
    <location>
        <begin position="11"/>
        <end position="191"/>
    </location>
</feature>
<evidence type="ECO:0000256" key="3">
    <source>
        <dbReference type="ARBA" id="ARBA00023222"/>
    </source>
</evidence>
<comment type="caution">
    <text evidence="7">The sequence shown here is derived from an EMBL/GenBank/DDBJ whole genome shotgun (WGS) entry which is preliminary data.</text>
</comment>
<gene>
    <name evidence="7" type="ORF">D9756_003848</name>
</gene>
<organism evidence="7 8">
    <name type="scientific">Leucocoprinus leucothites</name>
    <dbReference type="NCBI Taxonomy" id="201217"/>
    <lineage>
        <taxon>Eukaryota</taxon>
        <taxon>Fungi</taxon>
        <taxon>Dikarya</taxon>
        <taxon>Basidiomycota</taxon>
        <taxon>Agaricomycotina</taxon>
        <taxon>Agaricomycetes</taxon>
        <taxon>Agaricomycetidae</taxon>
        <taxon>Agaricales</taxon>
        <taxon>Agaricineae</taxon>
        <taxon>Agaricaceae</taxon>
        <taxon>Leucocoprinus</taxon>
    </lineage>
</organism>
<reference evidence="7 8" key="1">
    <citation type="journal article" date="2020" name="ISME J.">
        <title>Uncovering the hidden diversity of litter-decomposition mechanisms in mushroom-forming fungi.</title>
        <authorList>
            <person name="Floudas D."/>
            <person name="Bentzer J."/>
            <person name="Ahren D."/>
            <person name="Johansson T."/>
            <person name="Persson P."/>
            <person name="Tunlid A."/>
        </authorList>
    </citation>
    <scope>NUCLEOTIDE SEQUENCE [LARGE SCALE GENOMIC DNA]</scope>
    <source>
        <strain evidence="7 8">CBS 146.42</strain>
    </source>
</reference>
<evidence type="ECO:0000256" key="1">
    <source>
        <dbReference type="ARBA" id="ARBA00022605"/>
    </source>
</evidence>
<dbReference type="InterPro" id="IPR001086">
    <property type="entry name" value="Preph_deHydtase"/>
</dbReference>
<keyword evidence="4" id="KW-0456">Lyase</keyword>